<evidence type="ECO:0000256" key="4">
    <source>
        <dbReference type="ARBA" id="ARBA00022490"/>
    </source>
</evidence>
<evidence type="ECO:0000256" key="5">
    <source>
        <dbReference type="ARBA" id="ARBA00022664"/>
    </source>
</evidence>
<feature type="compositionally biased region" description="Acidic residues" evidence="10">
    <location>
        <begin position="225"/>
        <end position="240"/>
    </location>
</feature>
<evidence type="ECO:0000256" key="8">
    <source>
        <dbReference type="ARBA" id="ARBA00023306"/>
    </source>
</evidence>
<comment type="subcellular location">
    <subcellularLocation>
        <location evidence="2">Cytoplasm</location>
    </subcellularLocation>
    <subcellularLocation>
        <location evidence="1">Nucleus</location>
    </subcellularLocation>
</comment>
<feature type="region of interest" description="Disordered" evidence="10">
    <location>
        <begin position="98"/>
        <end position="124"/>
    </location>
</feature>
<dbReference type="Proteomes" id="UP001391051">
    <property type="component" value="Unassembled WGS sequence"/>
</dbReference>
<keyword evidence="4" id="KW-0963">Cytoplasm</keyword>
<dbReference type="EMBL" id="JAQQWE010000006">
    <property type="protein sequence ID" value="KAK7948883.1"/>
    <property type="molecule type" value="Genomic_DNA"/>
</dbReference>
<keyword evidence="14" id="KW-1185">Reference proteome</keyword>
<evidence type="ECO:0000313" key="13">
    <source>
        <dbReference type="EMBL" id="KAK7948883.1"/>
    </source>
</evidence>
<evidence type="ECO:0000256" key="9">
    <source>
        <dbReference type="SAM" id="Coils"/>
    </source>
</evidence>
<evidence type="ECO:0000259" key="12">
    <source>
        <dbReference type="Pfam" id="PF22782"/>
    </source>
</evidence>
<name>A0ABR1Q8X8_9PEZI</name>
<dbReference type="InterPro" id="IPR053822">
    <property type="entry name" value="SDE2-like_dom"/>
</dbReference>
<keyword evidence="9" id="KW-0175">Coiled coil</keyword>
<evidence type="ECO:0000256" key="2">
    <source>
        <dbReference type="ARBA" id="ARBA00004496"/>
    </source>
</evidence>
<feature type="domain" description="SDE2-like" evidence="12">
    <location>
        <begin position="89"/>
        <end position="199"/>
    </location>
</feature>
<organism evidence="13 14">
    <name type="scientific">Apiospora aurea</name>
    <dbReference type="NCBI Taxonomy" id="335848"/>
    <lineage>
        <taxon>Eukaryota</taxon>
        <taxon>Fungi</taxon>
        <taxon>Dikarya</taxon>
        <taxon>Ascomycota</taxon>
        <taxon>Pezizomycotina</taxon>
        <taxon>Sordariomycetes</taxon>
        <taxon>Xylariomycetidae</taxon>
        <taxon>Amphisphaeriales</taxon>
        <taxon>Apiosporaceae</taxon>
        <taxon>Apiospora</taxon>
    </lineage>
</organism>
<keyword evidence="6" id="KW-0508">mRNA splicing</keyword>
<evidence type="ECO:0008006" key="15">
    <source>
        <dbReference type="Google" id="ProtNLM"/>
    </source>
</evidence>
<gene>
    <name evidence="13" type="ORF">PG986_009769</name>
</gene>
<protein>
    <recommendedName>
        <fullName evidence="15">Sde2 N-terminal ubiquitin domain-containing protein</fullName>
    </recommendedName>
</protein>
<feature type="compositionally biased region" description="Low complexity" evidence="10">
    <location>
        <begin position="241"/>
        <end position="250"/>
    </location>
</feature>
<dbReference type="PANTHER" id="PTHR12786">
    <property type="entry name" value="SPLICING FACTOR SF3A-RELATED"/>
    <property type="match status" value="1"/>
</dbReference>
<dbReference type="Pfam" id="PF22782">
    <property type="entry name" value="SDE2"/>
    <property type="match status" value="1"/>
</dbReference>
<dbReference type="RefSeq" id="XP_066698389.1">
    <property type="nucleotide sequence ID" value="XM_066845991.1"/>
</dbReference>
<dbReference type="GeneID" id="92079053"/>
<comment type="caution">
    <text evidence="13">The sequence shown here is derived from an EMBL/GenBank/DDBJ whole genome shotgun (WGS) entry which is preliminary data.</text>
</comment>
<comment type="similarity">
    <text evidence="3">Belongs to the SDE2 family.</text>
</comment>
<feature type="coiled-coil region" evidence="9">
    <location>
        <begin position="148"/>
        <end position="205"/>
    </location>
</feature>
<feature type="domain" description="Sde2 ubiquitin" evidence="11">
    <location>
        <begin position="8"/>
        <end position="88"/>
    </location>
</feature>
<dbReference type="PANTHER" id="PTHR12786:SF1">
    <property type="entry name" value="SPLICING REGULATOR SDE2"/>
    <property type="match status" value="1"/>
</dbReference>
<feature type="compositionally biased region" description="Basic and acidic residues" evidence="10">
    <location>
        <begin position="113"/>
        <end position="124"/>
    </location>
</feature>
<evidence type="ECO:0000256" key="7">
    <source>
        <dbReference type="ARBA" id="ARBA00023242"/>
    </source>
</evidence>
<keyword evidence="7" id="KW-0539">Nucleus</keyword>
<evidence type="ECO:0000256" key="3">
    <source>
        <dbReference type="ARBA" id="ARBA00008726"/>
    </source>
</evidence>
<accession>A0ABR1Q8X8</accession>
<sequence>MASTSHLNVLVSTIPGLGSKTLSLRIPRDETVADLYEQIDERLTVDACKRLIVTTQSNKQLSYGDVKLASLLPQDDDFLTLRLSAPLCGGKGGFGSQLRAAGGRMSSKRKKTGRENDSSRNLDGRRLRTVNEAKALAEYLAIKPEMEQKEREKRMERWQKIVDAAEEKEYEIKHSNKGRLDGKWVEDKEEAAERTREAVLAAMQKGTYQDNLLATSHGSTSTEAGDLEDSSEQSSEEEVAEASSSGSKSATPPEAADKGKKPVHRAFAGFEEDDEFMSSSEDEA</sequence>
<feature type="compositionally biased region" description="Polar residues" evidence="10">
    <location>
        <begin position="211"/>
        <end position="223"/>
    </location>
</feature>
<dbReference type="Pfam" id="PF13019">
    <property type="entry name" value="Sde2_N_Ubi_yeast"/>
    <property type="match status" value="1"/>
</dbReference>
<dbReference type="InterPro" id="IPR051421">
    <property type="entry name" value="RNA_Proc_DNA_Dmg_Regulator"/>
</dbReference>
<feature type="region of interest" description="Disordered" evidence="10">
    <location>
        <begin position="211"/>
        <end position="284"/>
    </location>
</feature>
<proteinExistence type="inferred from homology"/>
<keyword evidence="8" id="KW-0131">Cell cycle</keyword>
<evidence type="ECO:0000313" key="14">
    <source>
        <dbReference type="Proteomes" id="UP001391051"/>
    </source>
</evidence>
<evidence type="ECO:0000259" key="11">
    <source>
        <dbReference type="Pfam" id="PF13019"/>
    </source>
</evidence>
<evidence type="ECO:0000256" key="6">
    <source>
        <dbReference type="ARBA" id="ARBA00023187"/>
    </source>
</evidence>
<evidence type="ECO:0000256" key="10">
    <source>
        <dbReference type="SAM" id="MobiDB-lite"/>
    </source>
</evidence>
<reference evidence="13 14" key="1">
    <citation type="submission" date="2023-01" db="EMBL/GenBank/DDBJ databases">
        <title>Analysis of 21 Apiospora genomes using comparative genomics revels a genus with tremendous synthesis potential of carbohydrate active enzymes and secondary metabolites.</title>
        <authorList>
            <person name="Sorensen T."/>
        </authorList>
    </citation>
    <scope>NUCLEOTIDE SEQUENCE [LARGE SCALE GENOMIC DNA]</scope>
    <source>
        <strain evidence="13 14">CBS 24483</strain>
    </source>
</reference>
<feature type="compositionally biased region" description="Acidic residues" evidence="10">
    <location>
        <begin position="270"/>
        <end position="284"/>
    </location>
</feature>
<dbReference type="InterPro" id="IPR024974">
    <property type="entry name" value="Sde2_N"/>
</dbReference>
<keyword evidence="5" id="KW-0507">mRNA processing</keyword>
<evidence type="ECO:0000256" key="1">
    <source>
        <dbReference type="ARBA" id="ARBA00004123"/>
    </source>
</evidence>